<dbReference type="Proteomes" id="UP000803844">
    <property type="component" value="Unassembled WGS sequence"/>
</dbReference>
<reference evidence="2" key="1">
    <citation type="journal article" date="2020" name="Phytopathology">
        <title>Genome sequence of the chestnut blight fungus Cryphonectria parasitica EP155: A fundamental resource for an archetypical invasive plant pathogen.</title>
        <authorList>
            <person name="Crouch J.A."/>
            <person name="Dawe A."/>
            <person name="Aerts A."/>
            <person name="Barry K."/>
            <person name="Churchill A.C.L."/>
            <person name="Grimwood J."/>
            <person name="Hillman B."/>
            <person name="Milgroom M.G."/>
            <person name="Pangilinan J."/>
            <person name="Smith M."/>
            <person name="Salamov A."/>
            <person name="Schmutz J."/>
            <person name="Yadav J."/>
            <person name="Grigoriev I.V."/>
            <person name="Nuss D."/>
        </authorList>
    </citation>
    <scope>NUCLEOTIDE SEQUENCE</scope>
    <source>
        <strain evidence="2">EP155</strain>
    </source>
</reference>
<keyword evidence="3" id="KW-1185">Reference proteome</keyword>
<name>A0A9P5CR29_CRYP1</name>
<dbReference type="AlphaFoldDB" id="A0A9P5CR29"/>
<dbReference type="OrthoDB" id="5391496at2759"/>
<feature type="region of interest" description="Disordered" evidence="1">
    <location>
        <begin position="176"/>
        <end position="207"/>
    </location>
</feature>
<protein>
    <submittedName>
        <fullName evidence="2">Uncharacterized protein</fullName>
    </submittedName>
</protein>
<feature type="region of interest" description="Disordered" evidence="1">
    <location>
        <begin position="250"/>
        <end position="274"/>
    </location>
</feature>
<comment type="caution">
    <text evidence="2">The sequence shown here is derived from an EMBL/GenBank/DDBJ whole genome shotgun (WGS) entry which is preliminary data.</text>
</comment>
<dbReference type="EMBL" id="MU032346">
    <property type="protein sequence ID" value="KAF3767102.1"/>
    <property type="molecule type" value="Genomic_DNA"/>
</dbReference>
<gene>
    <name evidence="2" type="ORF">M406DRAFT_355468</name>
</gene>
<evidence type="ECO:0000256" key="1">
    <source>
        <dbReference type="SAM" id="MobiDB-lite"/>
    </source>
</evidence>
<feature type="compositionally biased region" description="Basic and acidic residues" evidence="1">
    <location>
        <begin position="258"/>
        <end position="267"/>
    </location>
</feature>
<dbReference type="GeneID" id="63840315"/>
<evidence type="ECO:0000313" key="2">
    <source>
        <dbReference type="EMBL" id="KAF3767102.1"/>
    </source>
</evidence>
<dbReference type="RefSeq" id="XP_040778063.1">
    <property type="nucleotide sequence ID" value="XM_040923186.1"/>
</dbReference>
<sequence length="274" mass="29544">MAATPLFLSPALPSELLAWVTRNESYPTTLIICSSRAEFLSSLIQDVRSADTSTGTDDPETSDLQHLLLSSPLYQVAVARHIRLIFTPTVSHLRACLSVFDPADSKAPPPPPAASVYSVPPSRAAQRLPLLLVYGFLRQHRDTSEWSAQGINATAAVLVEAGRRCGFRALLVDAPTEMAGDGPETEEGDMHEGAGAGSGQSVLDEEVPVLSPSTVRAGGDRDDAVWTGRKVALGRVLGRWFRYREGDWKRQGAAGTLDDPHEDEKQKQASTSDI</sequence>
<evidence type="ECO:0000313" key="3">
    <source>
        <dbReference type="Proteomes" id="UP000803844"/>
    </source>
</evidence>
<accession>A0A9P5CR29</accession>
<proteinExistence type="predicted"/>
<organism evidence="2 3">
    <name type="scientific">Cryphonectria parasitica (strain ATCC 38755 / EP155)</name>
    <dbReference type="NCBI Taxonomy" id="660469"/>
    <lineage>
        <taxon>Eukaryota</taxon>
        <taxon>Fungi</taxon>
        <taxon>Dikarya</taxon>
        <taxon>Ascomycota</taxon>
        <taxon>Pezizomycotina</taxon>
        <taxon>Sordariomycetes</taxon>
        <taxon>Sordariomycetidae</taxon>
        <taxon>Diaporthales</taxon>
        <taxon>Cryphonectriaceae</taxon>
        <taxon>Cryphonectria-Endothia species complex</taxon>
        <taxon>Cryphonectria</taxon>
    </lineage>
</organism>